<organism evidence="2 3">
    <name type="scientific">Phytophthora sojae (strain P6497)</name>
    <name type="common">Soybean stem and root rot agent</name>
    <name type="synonym">Phytophthora megasperma f. sp. glycines</name>
    <dbReference type="NCBI Taxonomy" id="1094619"/>
    <lineage>
        <taxon>Eukaryota</taxon>
        <taxon>Sar</taxon>
        <taxon>Stramenopiles</taxon>
        <taxon>Oomycota</taxon>
        <taxon>Peronosporomycetes</taxon>
        <taxon>Peronosporales</taxon>
        <taxon>Peronosporaceae</taxon>
        <taxon>Phytophthora</taxon>
    </lineage>
</organism>
<name>G4ZVH5_PHYSP</name>
<evidence type="ECO:0000313" key="2">
    <source>
        <dbReference type="EMBL" id="EGZ11493.1"/>
    </source>
</evidence>
<protein>
    <submittedName>
        <fullName evidence="2">Uncharacterized protein</fullName>
    </submittedName>
</protein>
<proteinExistence type="predicted"/>
<sequence length="96" mass="10765">MFEAFAAGKGQDSVSRSQGRPERQSYAGRVYQHVRKGVRLQDNLLAANLDPVQAGRVTEFKERKTISIRPSVNVSSEKIFYYCDLCAASEARPSRL</sequence>
<gene>
    <name evidence="2" type="ORF">PHYSODRAFT_286786</name>
</gene>
<evidence type="ECO:0000313" key="3">
    <source>
        <dbReference type="Proteomes" id="UP000002640"/>
    </source>
</evidence>
<keyword evidence="3" id="KW-1185">Reference proteome</keyword>
<dbReference type="AlphaFoldDB" id="G4ZVH5"/>
<dbReference type="RefSeq" id="XP_009531826.1">
    <property type="nucleotide sequence ID" value="XM_009533531.1"/>
</dbReference>
<dbReference type="EMBL" id="JH159157">
    <property type="protein sequence ID" value="EGZ11493.1"/>
    <property type="molecule type" value="Genomic_DNA"/>
</dbReference>
<dbReference type="KEGG" id="psoj:PHYSODRAFT_286786"/>
<dbReference type="GeneID" id="20640468"/>
<dbReference type="InParanoid" id="G4ZVH5"/>
<reference evidence="2 3" key="1">
    <citation type="journal article" date="2006" name="Science">
        <title>Phytophthora genome sequences uncover evolutionary origins and mechanisms of pathogenesis.</title>
        <authorList>
            <person name="Tyler B.M."/>
            <person name="Tripathy S."/>
            <person name="Zhang X."/>
            <person name="Dehal P."/>
            <person name="Jiang R.H."/>
            <person name="Aerts A."/>
            <person name="Arredondo F.D."/>
            <person name="Baxter L."/>
            <person name="Bensasson D."/>
            <person name="Beynon J.L."/>
            <person name="Chapman J."/>
            <person name="Damasceno C.M."/>
            <person name="Dorrance A.E."/>
            <person name="Dou D."/>
            <person name="Dickerman A.W."/>
            <person name="Dubchak I.L."/>
            <person name="Garbelotto M."/>
            <person name="Gijzen M."/>
            <person name="Gordon S.G."/>
            <person name="Govers F."/>
            <person name="Grunwald N.J."/>
            <person name="Huang W."/>
            <person name="Ivors K.L."/>
            <person name="Jones R.W."/>
            <person name="Kamoun S."/>
            <person name="Krampis K."/>
            <person name="Lamour K.H."/>
            <person name="Lee M.K."/>
            <person name="McDonald W.H."/>
            <person name="Medina M."/>
            <person name="Meijer H.J."/>
            <person name="Nordberg E.K."/>
            <person name="Maclean D.J."/>
            <person name="Ospina-Giraldo M.D."/>
            <person name="Morris P.F."/>
            <person name="Phuntumart V."/>
            <person name="Putnam N.H."/>
            <person name="Rash S."/>
            <person name="Rose J.K."/>
            <person name="Sakihama Y."/>
            <person name="Salamov A.A."/>
            <person name="Savidor A."/>
            <person name="Scheuring C.F."/>
            <person name="Smith B.M."/>
            <person name="Sobral B.W."/>
            <person name="Terry A."/>
            <person name="Torto-Alalibo T.A."/>
            <person name="Win J."/>
            <person name="Xu Z."/>
            <person name="Zhang H."/>
            <person name="Grigoriev I.V."/>
            <person name="Rokhsar D.S."/>
            <person name="Boore J.L."/>
        </authorList>
    </citation>
    <scope>NUCLEOTIDE SEQUENCE [LARGE SCALE GENOMIC DNA]</scope>
    <source>
        <strain evidence="2 3">P6497</strain>
    </source>
</reference>
<accession>G4ZVH5</accession>
<evidence type="ECO:0000256" key="1">
    <source>
        <dbReference type="SAM" id="MobiDB-lite"/>
    </source>
</evidence>
<dbReference type="Proteomes" id="UP000002640">
    <property type="component" value="Unassembled WGS sequence"/>
</dbReference>
<feature type="region of interest" description="Disordered" evidence="1">
    <location>
        <begin position="1"/>
        <end position="28"/>
    </location>
</feature>